<feature type="binding site" evidence="9">
    <location>
        <position position="226"/>
    </location>
    <ligand>
        <name>1-deoxy-D-xylulose 5-phosphate</name>
        <dbReference type="ChEBI" id="CHEBI:57792"/>
    </ligand>
</feature>
<comment type="cofactor">
    <cofactor evidence="9">
        <name>Mg(2+)</name>
        <dbReference type="ChEBI" id="CHEBI:18420"/>
    </cofactor>
    <cofactor evidence="9">
        <name>Mn(2+)</name>
        <dbReference type="ChEBI" id="CHEBI:29035"/>
    </cofactor>
</comment>
<feature type="domain" description="1-deoxy-D-xylulose 5-phosphate reductoisomerase N-terminal" evidence="10">
    <location>
        <begin position="29"/>
        <end position="146"/>
    </location>
</feature>
<feature type="domain" description="1-deoxy-D-xylulose 5-phosphate reductoisomerase C-terminal" evidence="11">
    <location>
        <begin position="161"/>
        <end position="243"/>
    </location>
</feature>
<dbReference type="InterPro" id="IPR003821">
    <property type="entry name" value="DXP_reductoisomerase"/>
</dbReference>
<evidence type="ECO:0000313" key="14">
    <source>
        <dbReference type="Proteomes" id="UP000197208"/>
    </source>
</evidence>
<dbReference type="GO" id="GO:0030604">
    <property type="term" value="F:1-deoxy-D-xylulose-5-phosphate reductoisomerase activity"/>
    <property type="evidence" value="ECO:0007669"/>
    <property type="project" value="UniProtKB-UniRule"/>
</dbReference>
<evidence type="ECO:0000256" key="4">
    <source>
        <dbReference type="ARBA" id="ARBA00022857"/>
    </source>
</evidence>
<keyword evidence="4 9" id="KW-0521">NADP</keyword>
<comment type="pathway">
    <text evidence="1 9">Isoprenoid biosynthesis; isopentenyl diphosphate biosynthesis via DXP pathway; isopentenyl diphosphate from 1-deoxy-D-xylulose 5-phosphate: step 1/6.</text>
</comment>
<feature type="binding site" evidence="9">
    <location>
        <position position="59"/>
    </location>
    <ligand>
        <name>NADPH</name>
        <dbReference type="ChEBI" id="CHEBI:57783"/>
    </ligand>
</feature>
<feature type="binding site" evidence="9">
    <location>
        <position position="231"/>
    </location>
    <ligand>
        <name>1-deoxy-D-xylulose 5-phosphate</name>
        <dbReference type="ChEBI" id="CHEBI:57792"/>
    </ligand>
</feature>
<dbReference type="Pfam" id="PF02670">
    <property type="entry name" value="DXP_reductoisom"/>
    <property type="match status" value="1"/>
</dbReference>
<feature type="binding site" evidence="9">
    <location>
        <position position="61"/>
    </location>
    <ligand>
        <name>NADPH</name>
        <dbReference type="ChEBI" id="CHEBI:57783"/>
    </ligand>
</feature>
<evidence type="ECO:0000256" key="8">
    <source>
        <dbReference type="ARBA" id="ARBA00048543"/>
    </source>
</evidence>
<keyword evidence="5 9" id="KW-0560">Oxidoreductase</keyword>
<accession>A0A246BF14</accession>
<feature type="binding site" evidence="9">
    <location>
        <position position="167"/>
    </location>
    <ligand>
        <name>1-deoxy-D-xylulose 5-phosphate</name>
        <dbReference type="ChEBI" id="CHEBI:57792"/>
    </ligand>
</feature>
<dbReference type="PANTHER" id="PTHR30525:SF0">
    <property type="entry name" value="1-DEOXY-D-XYLULOSE 5-PHOSPHATE REDUCTOISOMERASE, CHLOROPLASTIC"/>
    <property type="match status" value="1"/>
</dbReference>
<comment type="similarity">
    <text evidence="2 9">Belongs to the DXR family.</text>
</comment>
<feature type="binding site" evidence="9">
    <location>
        <position position="141"/>
    </location>
    <ligand>
        <name>NADPH</name>
        <dbReference type="ChEBI" id="CHEBI:57783"/>
    </ligand>
</feature>
<comment type="caution">
    <text evidence="9">Lacks conserved residue(s) required for the propagation of feature annotation.</text>
</comment>
<evidence type="ECO:0000259" key="10">
    <source>
        <dbReference type="Pfam" id="PF02670"/>
    </source>
</evidence>
<dbReference type="PIRSF" id="PIRSF006205">
    <property type="entry name" value="Dxp_reductismrs"/>
    <property type="match status" value="1"/>
</dbReference>
<dbReference type="SUPFAM" id="SSF55347">
    <property type="entry name" value="Glyceraldehyde-3-phosphate dehydrogenase-like, C-terminal domain"/>
    <property type="match status" value="1"/>
</dbReference>
<evidence type="ECO:0000259" key="12">
    <source>
        <dbReference type="Pfam" id="PF13288"/>
    </source>
</evidence>
<feature type="binding site" evidence="9">
    <location>
        <position position="140"/>
    </location>
    <ligand>
        <name>1-deoxy-D-xylulose 5-phosphate</name>
        <dbReference type="ChEBI" id="CHEBI:57792"/>
    </ligand>
</feature>
<dbReference type="Proteomes" id="UP000197208">
    <property type="component" value="Unassembled WGS sequence"/>
</dbReference>
<evidence type="ECO:0000256" key="1">
    <source>
        <dbReference type="ARBA" id="ARBA00005094"/>
    </source>
</evidence>
<evidence type="ECO:0000313" key="13">
    <source>
        <dbReference type="EMBL" id="OWL93813.1"/>
    </source>
</evidence>
<dbReference type="InterPro" id="IPR013512">
    <property type="entry name" value="DXP_reductoisomerase_N"/>
</dbReference>
<feature type="binding site" evidence="9">
    <location>
        <position position="165"/>
    </location>
    <ligand>
        <name>Mn(2+)</name>
        <dbReference type="ChEBI" id="CHEBI:29035"/>
    </ligand>
</feature>
<dbReference type="Pfam" id="PF08436">
    <property type="entry name" value="DXP_redisom_C"/>
    <property type="match status" value="1"/>
</dbReference>
<feature type="binding site" evidence="9">
    <location>
        <position position="38"/>
    </location>
    <ligand>
        <name>NADPH</name>
        <dbReference type="ChEBI" id="CHEBI:57783"/>
    </ligand>
</feature>
<dbReference type="GO" id="GO:0030145">
    <property type="term" value="F:manganese ion binding"/>
    <property type="evidence" value="ECO:0007669"/>
    <property type="project" value="TreeGrafter"/>
</dbReference>
<dbReference type="InterPro" id="IPR036169">
    <property type="entry name" value="DXPR_C_sf"/>
</dbReference>
<dbReference type="GO" id="GO:0051484">
    <property type="term" value="P:isopentenyl diphosphate biosynthetic process, methylerythritol 4-phosphate pathway involved in terpenoid biosynthetic process"/>
    <property type="evidence" value="ECO:0007669"/>
    <property type="project" value="TreeGrafter"/>
</dbReference>
<dbReference type="OrthoDB" id="9806546at2"/>
<feature type="binding site" evidence="9">
    <location>
        <position position="213"/>
    </location>
    <ligand>
        <name>1-deoxy-D-xylulose 5-phosphate</name>
        <dbReference type="ChEBI" id="CHEBI:57792"/>
    </ligand>
</feature>
<dbReference type="Gene3D" id="3.40.50.720">
    <property type="entry name" value="NAD(P)-binding Rossmann-like Domain"/>
    <property type="match status" value="1"/>
</dbReference>
<feature type="binding site" evidence="9">
    <location>
        <position position="191"/>
    </location>
    <ligand>
        <name>1-deoxy-D-xylulose 5-phosphate</name>
        <dbReference type="ChEBI" id="CHEBI:57792"/>
    </ligand>
</feature>
<evidence type="ECO:0000256" key="3">
    <source>
        <dbReference type="ARBA" id="ARBA00022723"/>
    </source>
</evidence>
<dbReference type="UniPathway" id="UPA00056">
    <property type="reaction ID" value="UER00092"/>
</dbReference>
<comment type="function">
    <text evidence="9">Catalyzes the NADPH-dependent rearrangement and reduction of 1-deoxy-D-xylulose-5-phosphate (DXP) to 2-C-methyl-D-erythritol 4-phosphate (MEP).</text>
</comment>
<feature type="binding site" evidence="9">
    <location>
        <position position="36"/>
    </location>
    <ligand>
        <name>NADPH</name>
        <dbReference type="ChEBI" id="CHEBI:57783"/>
    </ligand>
</feature>
<keyword evidence="13" id="KW-0413">Isomerase</keyword>
<evidence type="ECO:0000256" key="5">
    <source>
        <dbReference type="ARBA" id="ARBA00023002"/>
    </source>
</evidence>
<dbReference type="PANTHER" id="PTHR30525">
    <property type="entry name" value="1-DEOXY-D-XYLULOSE 5-PHOSPHATE REDUCTOISOMERASE"/>
    <property type="match status" value="1"/>
</dbReference>
<dbReference type="GO" id="GO:0016853">
    <property type="term" value="F:isomerase activity"/>
    <property type="evidence" value="ECO:0007669"/>
    <property type="project" value="UniProtKB-KW"/>
</dbReference>
<protein>
    <recommendedName>
        <fullName evidence="9">1-deoxy-D-xylulose 5-phosphate reductoisomerase</fullName>
        <shortName evidence="9">DXP reductoisomerase</shortName>
        <ecNumber evidence="9">1.1.1.267</ecNumber>
    </recommendedName>
    <alternativeName>
        <fullName evidence="9">1-deoxyxylulose-5-phosphate reductoisomerase</fullName>
    </alternativeName>
    <alternativeName>
        <fullName evidence="9">2-C-methyl-D-erythritol 4-phosphate synthase</fullName>
    </alternativeName>
</protein>
<keyword evidence="9" id="KW-0460">Magnesium</keyword>
<feature type="binding site" evidence="9">
    <location>
        <position position="60"/>
    </location>
    <ligand>
        <name>NADPH</name>
        <dbReference type="ChEBI" id="CHEBI:57783"/>
    </ligand>
</feature>
<dbReference type="Pfam" id="PF13288">
    <property type="entry name" value="DXPR_C"/>
    <property type="match status" value="1"/>
</dbReference>
<keyword evidence="6 9" id="KW-0464">Manganese</keyword>
<evidence type="ECO:0000256" key="7">
    <source>
        <dbReference type="ARBA" id="ARBA00023229"/>
    </source>
</evidence>
<name>A0A246BF14_9DEIO</name>
<keyword evidence="3 9" id="KW-0479">Metal-binding</keyword>
<feature type="binding site" evidence="9">
    <location>
        <position position="235"/>
    </location>
    <ligand>
        <name>Mn(2+)</name>
        <dbReference type="ChEBI" id="CHEBI:29035"/>
    </ligand>
</feature>
<dbReference type="SUPFAM" id="SSF51735">
    <property type="entry name" value="NAD(P)-binding Rossmann-fold domains"/>
    <property type="match status" value="1"/>
</dbReference>
<feature type="binding site" evidence="9">
    <location>
        <position position="37"/>
    </location>
    <ligand>
        <name>NADPH</name>
        <dbReference type="ChEBI" id="CHEBI:57783"/>
    </ligand>
</feature>
<organism evidence="13 14">
    <name type="scientific">Deinococcus indicus</name>
    <dbReference type="NCBI Taxonomy" id="223556"/>
    <lineage>
        <taxon>Bacteria</taxon>
        <taxon>Thermotogati</taxon>
        <taxon>Deinococcota</taxon>
        <taxon>Deinococci</taxon>
        <taxon>Deinococcales</taxon>
        <taxon>Deinococcaceae</taxon>
        <taxon>Deinococcus</taxon>
    </lineage>
</organism>
<dbReference type="Gene3D" id="1.10.1740.10">
    <property type="match status" value="1"/>
</dbReference>
<evidence type="ECO:0000256" key="2">
    <source>
        <dbReference type="ARBA" id="ARBA00006825"/>
    </source>
</evidence>
<dbReference type="InterPro" id="IPR026877">
    <property type="entry name" value="DXPR_C"/>
</dbReference>
<feature type="binding site" evidence="9">
    <location>
        <position position="35"/>
    </location>
    <ligand>
        <name>NADPH</name>
        <dbReference type="ChEBI" id="CHEBI:57783"/>
    </ligand>
</feature>
<feature type="binding site" evidence="9">
    <location>
        <position position="235"/>
    </location>
    <ligand>
        <name>1-deoxy-D-xylulose 5-phosphate</name>
        <dbReference type="ChEBI" id="CHEBI:57792"/>
    </ligand>
</feature>
<feature type="binding site" evidence="9">
    <location>
        <position position="167"/>
    </location>
    <ligand>
        <name>Mn(2+)</name>
        <dbReference type="ChEBI" id="CHEBI:29035"/>
    </ligand>
</feature>
<dbReference type="AlphaFoldDB" id="A0A246BF14"/>
<dbReference type="EMBL" id="NHMK01000030">
    <property type="protein sequence ID" value="OWL93813.1"/>
    <property type="molecule type" value="Genomic_DNA"/>
</dbReference>
<keyword evidence="14" id="KW-1185">Reference proteome</keyword>
<gene>
    <name evidence="9" type="primary">dxr</name>
    <name evidence="13" type="ORF">CBQ26_17150</name>
</gene>
<dbReference type="InterPro" id="IPR013644">
    <property type="entry name" value="DXP_reductoisomerase_C"/>
</dbReference>
<evidence type="ECO:0000256" key="6">
    <source>
        <dbReference type="ARBA" id="ARBA00023211"/>
    </source>
</evidence>
<dbReference type="HAMAP" id="MF_00183">
    <property type="entry name" value="DXP_reductoisom"/>
    <property type="match status" value="1"/>
</dbReference>
<sequence length="427" mass="44203">MKREQAESGAAPSGRVQASAVQSSAVQAIAVLGSTGSIGTQALDVARERGWQVTALAAGRNLDLLEAQVREFRPGLVSVDEGVLGEARARLSGLAQVIADPSEVAAHRADVTVNAMSGLIGLAPTRAALEAGQAVALATKEAMVTAAHLMWQAAAVGGGRVVPVDSEHTGMFQCLTGEDMADVAELILTASGGPFRLGPDDLSGVTPEQALRHPSWSMGPKVTLDSATLLNKGLEVMECASLYGLPLSQVGVVVHPQSIVHAAVRFRDGSLKAQFGPTDMRLPIAYAIDAAPTGMQRPGDVRGARRGPEVASHGSWPLLGDWEFRAPDLRRFPCLELAYRAGNAGGLAPVVLNAADEIAVDAFLAGQIGFMDIPRLIERLLDETPGGDLTWDSLGEADAWARVRARELCAGGLGRAVGAGAGGGGQA</sequence>
<dbReference type="GO" id="GO:0070402">
    <property type="term" value="F:NADPH binding"/>
    <property type="evidence" value="ECO:0007669"/>
    <property type="project" value="InterPro"/>
</dbReference>
<dbReference type="NCBIfam" id="TIGR00243">
    <property type="entry name" value="Dxr"/>
    <property type="match status" value="1"/>
</dbReference>
<comment type="catalytic activity">
    <reaction evidence="8">
        <text>2-C-methyl-D-erythritol 4-phosphate + NADP(+) = 1-deoxy-D-xylulose 5-phosphate + NADPH + H(+)</text>
        <dbReference type="Rhea" id="RHEA:13717"/>
        <dbReference type="ChEBI" id="CHEBI:15378"/>
        <dbReference type="ChEBI" id="CHEBI:57783"/>
        <dbReference type="ChEBI" id="CHEBI:57792"/>
        <dbReference type="ChEBI" id="CHEBI:58262"/>
        <dbReference type="ChEBI" id="CHEBI:58349"/>
        <dbReference type="EC" id="1.1.1.267"/>
    </reaction>
    <physiologicalReaction direction="right-to-left" evidence="8">
        <dbReference type="Rhea" id="RHEA:13719"/>
    </physiologicalReaction>
</comment>
<feature type="binding site" evidence="9">
    <location>
        <position position="219"/>
    </location>
    <ligand>
        <name>NADPH</name>
        <dbReference type="ChEBI" id="CHEBI:57783"/>
    </ligand>
</feature>
<evidence type="ECO:0000259" key="11">
    <source>
        <dbReference type="Pfam" id="PF08436"/>
    </source>
</evidence>
<feature type="domain" description="DXP reductoisomerase C-terminal" evidence="12">
    <location>
        <begin position="276"/>
        <end position="402"/>
    </location>
</feature>
<comment type="caution">
    <text evidence="13">The sequence shown here is derived from an EMBL/GenBank/DDBJ whole genome shotgun (WGS) entry which is preliminary data.</text>
</comment>
<dbReference type="EC" id="1.1.1.267" evidence="9"/>
<dbReference type="RefSeq" id="WP_088249860.1">
    <property type="nucleotide sequence ID" value="NZ_BNAM01000001.1"/>
</dbReference>
<feature type="binding site" evidence="9">
    <location>
        <position position="166"/>
    </location>
    <ligand>
        <name>1-deoxy-D-xylulose 5-phosphate</name>
        <dbReference type="ChEBI" id="CHEBI:57792"/>
    </ligand>
</feature>
<evidence type="ECO:0000256" key="9">
    <source>
        <dbReference type="HAMAP-Rule" id="MF_00183"/>
    </source>
</evidence>
<feature type="binding site" evidence="9">
    <location>
        <position position="232"/>
    </location>
    <ligand>
        <name>1-deoxy-D-xylulose 5-phosphate</name>
        <dbReference type="ChEBI" id="CHEBI:57792"/>
    </ligand>
</feature>
<proteinExistence type="inferred from homology"/>
<dbReference type="SUPFAM" id="SSF69055">
    <property type="entry name" value="1-deoxy-D-xylulose-5-phosphate reductoisomerase, C-terminal domain"/>
    <property type="match status" value="1"/>
</dbReference>
<dbReference type="InterPro" id="IPR036291">
    <property type="entry name" value="NAD(P)-bd_dom_sf"/>
</dbReference>
<keyword evidence="7 9" id="KW-0414">Isoprene biosynthesis</keyword>
<reference evidence="13 14" key="1">
    <citation type="submission" date="2017-05" db="EMBL/GenBank/DDBJ databases">
        <title>De novo genome assembly of Deniococcus indicus strain DR1.</title>
        <authorList>
            <person name="Chauhan D."/>
            <person name="Yennamalli R.M."/>
            <person name="Priyadarshini R."/>
        </authorList>
    </citation>
    <scope>NUCLEOTIDE SEQUENCE [LARGE SCALE GENOMIC DNA]</scope>
    <source>
        <strain evidence="13 14">DR1</strain>
    </source>
</reference>